<dbReference type="PANTHER" id="PTHR42866">
    <property type="entry name" value="3-DEOXY-MANNO-OCTULOSONATE CYTIDYLYLTRANSFERASE"/>
    <property type="match status" value="1"/>
</dbReference>
<dbReference type="AlphaFoldDB" id="A0A1M7SH15"/>
<dbReference type="PANTHER" id="PTHR42866:SF1">
    <property type="entry name" value="SPORE COAT POLYSACCHARIDE BIOSYNTHESIS PROTEIN SPSF"/>
    <property type="match status" value="1"/>
</dbReference>
<evidence type="ECO:0000313" key="2">
    <source>
        <dbReference type="Proteomes" id="UP000186469"/>
    </source>
</evidence>
<evidence type="ECO:0000313" key="1">
    <source>
        <dbReference type="EMBL" id="SHN57779.1"/>
    </source>
</evidence>
<organism evidence="1 2">
    <name type="scientific">Desulfovibrio litoralis DSM 11393</name>
    <dbReference type="NCBI Taxonomy" id="1121455"/>
    <lineage>
        <taxon>Bacteria</taxon>
        <taxon>Pseudomonadati</taxon>
        <taxon>Thermodesulfobacteriota</taxon>
        <taxon>Desulfovibrionia</taxon>
        <taxon>Desulfovibrionales</taxon>
        <taxon>Desulfovibrionaceae</taxon>
        <taxon>Desulfovibrio</taxon>
    </lineage>
</organism>
<reference evidence="1 2" key="1">
    <citation type="submission" date="2016-12" db="EMBL/GenBank/DDBJ databases">
        <authorList>
            <person name="Song W.-J."/>
            <person name="Kurnit D.M."/>
        </authorList>
    </citation>
    <scope>NUCLEOTIDE SEQUENCE [LARGE SCALE GENOMIC DNA]</scope>
    <source>
        <strain evidence="1 2">DSM 11393</strain>
    </source>
</reference>
<dbReference type="SUPFAM" id="SSF53448">
    <property type="entry name" value="Nucleotide-diphospho-sugar transferases"/>
    <property type="match status" value="1"/>
</dbReference>
<dbReference type="Proteomes" id="UP000186469">
    <property type="component" value="Unassembled WGS sequence"/>
</dbReference>
<gene>
    <name evidence="1" type="ORF">SAMN02745728_00948</name>
</gene>
<protein>
    <submittedName>
        <fullName evidence="1">Spore coat polysaccharide biosynthesis protein SpsF</fullName>
    </submittedName>
</protein>
<name>A0A1M7SH15_9BACT</name>
<dbReference type="STRING" id="1121455.SAMN02745728_00948"/>
<dbReference type="InterPro" id="IPR003329">
    <property type="entry name" value="Cytidylyl_trans"/>
</dbReference>
<dbReference type="GO" id="GO:0005829">
    <property type="term" value="C:cytosol"/>
    <property type="evidence" value="ECO:0007669"/>
    <property type="project" value="TreeGrafter"/>
</dbReference>
<dbReference type="Pfam" id="PF02348">
    <property type="entry name" value="CTP_transf_3"/>
    <property type="match status" value="1"/>
</dbReference>
<dbReference type="Gene3D" id="3.90.550.10">
    <property type="entry name" value="Spore Coat Polysaccharide Biosynthesis Protein SpsA, Chain A"/>
    <property type="match status" value="1"/>
</dbReference>
<dbReference type="InterPro" id="IPR029044">
    <property type="entry name" value="Nucleotide-diphossugar_trans"/>
</dbReference>
<dbReference type="OrthoDB" id="9801052at2"/>
<dbReference type="RefSeq" id="WP_072696620.1">
    <property type="nucleotide sequence ID" value="NZ_FRDI01000003.1"/>
</dbReference>
<sequence length="257" mass="29353">MYKAAIILQARMGSTRLPGKVLKTVLDKPLLAYTVERLRYCKLVSELILATTNDPSDEPLVAFAQENKLPIFRGSINDVLDRYYSALSLLKDQNIQYIMRITGDCPLIDPTICDAVIQEVQKQKADYCISSERFAEGLDCEVFTKQALIKAWTEAKLASEREHVTLFIRNHPELFNLAKYDQTRDDGKIRITVDEQADFELVEAIIKALYKKDATPFSFEDIRNFLINHPELMEKNSDIIRNAGLIKSLKEDYIAKG</sequence>
<proteinExistence type="predicted"/>
<dbReference type="CDD" id="cd02518">
    <property type="entry name" value="GT2_SpsF"/>
    <property type="match status" value="1"/>
</dbReference>
<dbReference type="EMBL" id="FRDI01000003">
    <property type="protein sequence ID" value="SHN57779.1"/>
    <property type="molecule type" value="Genomic_DNA"/>
</dbReference>
<accession>A0A1M7SH15</accession>
<keyword evidence="2" id="KW-1185">Reference proteome</keyword>